<gene>
    <name evidence="1" type="ORF">P5673_014393</name>
</gene>
<reference evidence="1" key="2">
    <citation type="journal article" date="2023" name="Science">
        <title>Genomic signatures of disease resistance in endangered staghorn corals.</title>
        <authorList>
            <person name="Vollmer S.V."/>
            <person name="Selwyn J.D."/>
            <person name="Despard B.A."/>
            <person name="Roesel C.L."/>
        </authorList>
    </citation>
    <scope>NUCLEOTIDE SEQUENCE</scope>
    <source>
        <strain evidence="1">K2</strain>
    </source>
</reference>
<dbReference type="PANTHER" id="PTHR47331">
    <property type="entry name" value="PHD-TYPE DOMAIN-CONTAINING PROTEIN"/>
    <property type="match status" value="1"/>
</dbReference>
<dbReference type="EMBL" id="JARQWQ010000028">
    <property type="protein sequence ID" value="KAK2562687.1"/>
    <property type="molecule type" value="Genomic_DNA"/>
</dbReference>
<dbReference type="PANTHER" id="PTHR47331:SF1">
    <property type="entry name" value="GAG-LIKE PROTEIN"/>
    <property type="match status" value="1"/>
</dbReference>
<evidence type="ECO:0000313" key="2">
    <source>
        <dbReference type="Proteomes" id="UP001249851"/>
    </source>
</evidence>
<evidence type="ECO:0000313" key="1">
    <source>
        <dbReference type="EMBL" id="KAK2562687.1"/>
    </source>
</evidence>
<proteinExistence type="predicted"/>
<accession>A0AAD9QK00</accession>
<reference evidence="1" key="1">
    <citation type="journal article" date="2023" name="G3 (Bethesda)">
        <title>Whole genome assembly and annotation of the endangered Caribbean coral Acropora cervicornis.</title>
        <authorList>
            <person name="Selwyn J.D."/>
            <person name="Vollmer S.V."/>
        </authorList>
    </citation>
    <scope>NUCLEOTIDE SEQUENCE</scope>
    <source>
        <strain evidence="1">K2</strain>
    </source>
</reference>
<protein>
    <submittedName>
        <fullName evidence="1">Uncharacterized protein</fullName>
    </submittedName>
</protein>
<keyword evidence="2" id="KW-1185">Reference proteome</keyword>
<dbReference type="AlphaFoldDB" id="A0AAD9QK00"/>
<organism evidence="1 2">
    <name type="scientific">Acropora cervicornis</name>
    <name type="common">Staghorn coral</name>
    <dbReference type="NCBI Taxonomy" id="6130"/>
    <lineage>
        <taxon>Eukaryota</taxon>
        <taxon>Metazoa</taxon>
        <taxon>Cnidaria</taxon>
        <taxon>Anthozoa</taxon>
        <taxon>Hexacorallia</taxon>
        <taxon>Scleractinia</taxon>
        <taxon>Astrocoeniina</taxon>
        <taxon>Acroporidae</taxon>
        <taxon>Acropora</taxon>
    </lineage>
</organism>
<comment type="caution">
    <text evidence="1">The sequence shown here is derived from an EMBL/GenBank/DDBJ whole genome shotgun (WGS) entry which is preliminary data.</text>
</comment>
<name>A0AAD9QK00_ACRCE</name>
<sequence>MTLSQPTITKFKGDPIEYNTLIMAFDAGIRSKATSSADLLYYLNQHLEGEPPDLIQGCLYMSPDEGYLEARRLLQKEKEYVLWVLRNESHLEELFKQTKVQTCGKLHPSALHIDGFQLPQKGNTSPAKQENYKAVNSACTSPQNASYRAATPNESVILHAILPVRVKKKGSGQILKNSLAVKGEKTQLQLGTMHGLNLVTTTVVDRLVVTDKEDKNPVELP</sequence>
<dbReference type="Proteomes" id="UP001249851">
    <property type="component" value="Unassembled WGS sequence"/>
</dbReference>